<dbReference type="PANTHER" id="PTHR32089:SF112">
    <property type="entry name" value="LYSOZYME-LIKE PROTEIN-RELATED"/>
    <property type="match status" value="1"/>
</dbReference>
<dbReference type="PROSITE" id="PS50111">
    <property type="entry name" value="CHEMOTAXIS_TRANSDUC_2"/>
    <property type="match status" value="1"/>
</dbReference>
<sequence>MRFKLGQVGRGRAVPRQFTLSGKLALVLGVLSLGTLGLAVFNDWAAGRQRLHAATVEAVWERALSAQDLALAIERTVVAADAVYTADDVDGARTQFSALKQALARVTESKAALLARLDGYVPDPVRRKLDLMLTEFQSYQADTAELGLTVSPKAALIQGTDEATVASRRRMVAEITAIGQATMADLTDARAAAAILAERTRLVTILAAGAIVLATLALALWIVAREIRRPLDGLGRAIRRLADLDLAPEVPLTGRRDEFGAMARSIAVLRGAIIQKVASDADALSAIAREAERATRLGTATEAFEAEARNVVADLTSAAHAMTAAAAAVGTAVDLTRDQASLVSQSAAQAVDAVREAGSARRDVEAASAVIDEQEPVRAALSDLARREIATTRAAADALERAGSRIGHVVGTISGLAAQTNLLALNATIEAARAGDAGRGFAVVAGEVKALAAETARATETVGGQIAAIRSATTETLEALEAIADTLMQMTRADAARAEAGAAQRSASQRIGVSITDAEARAEAVSGGIATVGGAAATCAEAADSVRGAADRVAAASRALDHRITDFLDHVRAA</sequence>
<dbReference type="PROSITE" id="PS50885">
    <property type="entry name" value="HAMP"/>
    <property type="match status" value="1"/>
</dbReference>
<dbReference type="CDD" id="cd06225">
    <property type="entry name" value="HAMP"/>
    <property type="match status" value="1"/>
</dbReference>
<name>A0A1I2RP03_9HYPH</name>
<dbReference type="EMBL" id="FOPM01000003">
    <property type="protein sequence ID" value="SFG42394.1"/>
    <property type="molecule type" value="Genomic_DNA"/>
</dbReference>
<gene>
    <name evidence="7" type="ORF">SAMN05192565_10350</name>
</gene>
<feature type="transmembrane region" description="Helical" evidence="4">
    <location>
        <begin position="20"/>
        <end position="41"/>
    </location>
</feature>
<keyword evidence="8" id="KW-1185">Reference proteome</keyword>
<dbReference type="GO" id="GO:0007165">
    <property type="term" value="P:signal transduction"/>
    <property type="evidence" value="ECO:0007669"/>
    <property type="project" value="UniProtKB-KW"/>
</dbReference>
<dbReference type="InterPro" id="IPR003660">
    <property type="entry name" value="HAMP_dom"/>
</dbReference>
<dbReference type="InterPro" id="IPR004089">
    <property type="entry name" value="MCPsignal_dom"/>
</dbReference>
<evidence type="ECO:0000259" key="5">
    <source>
        <dbReference type="PROSITE" id="PS50111"/>
    </source>
</evidence>
<dbReference type="Pfam" id="PF00672">
    <property type="entry name" value="HAMP"/>
    <property type="match status" value="1"/>
</dbReference>
<feature type="transmembrane region" description="Helical" evidence="4">
    <location>
        <begin position="202"/>
        <end position="224"/>
    </location>
</feature>
<keyword evidence="4" id="KW-0472">Membrane</keyword>
<reference evidence="8" key="1">
    <citation type="submission" date="2016-10" db="EMBL/GenBank/DDBJ databases">
        <authorList>
            <person name="Varghese N."/>
            <person name="Submissions S."/>
        </authorList>
    </citation>
    <scope>NUCLEOTIDE SEQUENCE [LARGE SCALE GENOMIC DNA]</scope>
    <source>
        <strain evidence="8">Gh-105</strain>
    </source>
</reference>
<dbReference type="Gene3D" id="6.10.340.10">
    <property type="match status" value="1"/>
</dbReference>
<evidence type="ECO:0000313" key="8">
    <source>
        <dbReference type="Proteomes" id="UP000199229"/>
    </source>
</evidence>
<feature type="domain" description="Methyl-accepting transducer" evidence="5">
    <location>
        <begin position="300"/>
        <end position="554"/>
    </location>
</feature>
<dbReference type="Proteomes" id="UP000199229">
    <property type="component" value="Unassembled WGS sequence"/>
</dbReference>
<evidence type="ECO:0000256" key="2">
    <source>
        <dbReference type="ARBA" id="ARBA00029447"/>
    </source>
</evidence>
<evidence type="ECO:0000256" key="3">
    <source>
        <dbReference type="PROSITE-ProRule" id="PRU00284"/>
    </source>
</evidence>
<keyword evidence="1 3" id="KW-0807">Transducer</keyword>
<dbReference type="SUPFAM" id="SSF58104">
    <property type="entry name" value="Methyl-accepting chemotaxis protein (MCP) signaling domain"/>
    <property type="match status" value="1"/>
</dbReference>
<dbReference type="STRING" id="582675.SAMN05192565_10350"/>
<proteinExistence type="inferred from homology"/>
<feature type="domain" description="HAMP" evidence="6">
    <location>
        <begin position="225"/>
        <end position="278"/>
    </location>
</feature>
<dbReference type="Gene3D" id="1.10.287.950">
    <property type="entry name" value="Methyl-accepting chemotaxis protein"/>
    <property type="match status" value="1"/>
</dbReference>
<accession>A0A1I2RP03</accession>
<dbReference type="RefSeq" id="WP_091968996.1">
    <property type="nucleotide sequence ID" value="NZ_FOPM01000003.1"/>
</dbReference>
<evidence type="ECO:0000313" key="7">
    <source>
        <dbReference type="EMBL" id="SFG42394.1"/>
    </source>
</evidence>
<evidence type="ECO:0000256" key="4">
    <source>
        <dbReference type="SAM" id="Phobius"/>
    </source>
</evidence>
<dbReference type="SMART" id="SM00304">
    <property type="entry name" value="HAMP"/>
    <property type="match status" value="1"/>
</dbReference>
<dbReference type="AlphaFoldDB" id="A0A1I2RP03"/>
<dbReference type="PANTHER" id="PTHR32089">
    <property type="entry name" value="METHYL-ACCEPTING CHEMOTAXIS PROTEIN MCPB"/>
    <property type="match status" value="1"/>
</dbReference>
<evidence type="ECO:0000256" key="1">
    <source>
        <dbReference type="ARBA" id="ARBA00023224"/>
    </source>
</evidence>
<evidence type="ECO:0000259" key="6">
    <source>
        <dbReference type="PROSITE" id="PS50885"/>
    </source>
</evidence>
<dbReference type="SMART" id="SM00283">
    <property type="entry name" value="MA"/>
    <property type="match status" value="1"/>
</dbReference>
<keyword evidence="4" id="KW-0812">Transmembrane</keyword>
<comment type="similarity">
    <text evidence="2">Belongs to the methyl-accepting chemotaxis (MCP) protein family.</text>
</comment>
<organism evidence="7 8">
    <name type="scientific">Methylobacterium gossipiicola</name>
    <dbReference type="NCBI Taxonomy" id="582675"/>
    <lineage>
        <taxon>Bacteria</taxon>
        <taxon>Pseudomonadati</taxon>
        <taxon>Pseudomonadota</taxon>
        <taxon>Alphaproteobacteria</taxon>
        <taxon>Hyphomicrobiales</taxon>
        <taxon>Methylobacteriaceae</taxon>
        <taxon>Methylobacterium</taxon>
    </lineage>
</organism>
<keyword evidence="4" id="KW-1133">Transmembrane helix</keyword>
<dbReference type="GO" id="GO:0016020">
    <property type="term" value="C:membrane"/>
    <property type="evidence" value="ECO:0007669"/>
    <property type="project" value="InterPro"/>
</dbReference>
<dbReference type="Pfam" id="PF00015">
    <property type="entry name" value="MCPsignal"/>
    <property type="match status" value="1"/>
</dbReference>
<protein>
    <submittedName>
        <fullName evidence="7">Methyl-accepting chemotaxis protein</fullName>
    </submittedName>
</protein>